<dbReference type="PROSITE" id="PS51257">
    <property type="entry name" value="PROKAR_LIPOPROTEIN"/>
    <property type="match status" value="1"/>
</dbReference>
<dbReference type="Proteomes" id="UP000239872">
    <property type="component" value="Unassembled WGS sequence"/>
</dbReference>
<dbReference type="OrthoDB" id="883203at2"/>
<accession>A0A2S7SVT0</accession>
<reference evidence="3 4" key="1">
    <citation type="submission" date="2018-01" db="EMBL/GenBank/DDBJ databases">
        <title>A novel member of the phylum Bacteroidetes isolated from glacier ice.</title>
        <authorList>
            <person name="Liu Q."/>
            <person name="Xin Y.-H."/>
        </authorList>
    </citation>
    <scope>NUCLEOTIDE SEQUENCE [LARGE SCALE GENOMIC DNA]</scope>
    <source>
        <strain evidence="3 4">RB1R16</strain>
    </source>
</reference>
<sequence>MNIKLYWLAILPLSLMAVACNNSTTTTTTTTDSTVGGNLKEAGENVKDAANAAATNIKQSTDSAISNIKRTIAGNPDSVFVVNALNTNRNEIILLEAGIKMGTTKELKEHARMMLVDHNKLKNKLQDYATEKHYPALTKDWAGKDLSNMSTKIGSAWDKTWASKMTDGHKDDVNVFEDARNNVKDSEIKSLIDNTLPTLHAHLDMMVNLKNDLK</sequence>
<feature type="domain" description="DUF4142" evidence="2">
    <location>
        <begin position="77"/>
        <end position="208"/>
    </location>
</feature>
<keyword evidence="1" id="KW-0732">Signal</keyword>
<dbReference type="Gene3D" id="1.20.1260.10">
    <property type="match status" value="1"/>
</dbReference>
<dbReference type="InterPro" id="IPR025419">
    <property type="entry name" value="DUF4142"/>
</dbReference>
<dbReference type="InterPro" id="IPR012347">
    <property type="entry name" value="Ferritin-like"/>
</dbReference>
<feature type="chain" id="PRO_5015478286" description="DUF4142 domain-containing protein" evidence="1">
    <location>
        <begin position="20"/>
        <end position="214"/>
    </location>
</feature>
<name>A0A2S7SVT0_9BACT</name>
<organism evidence="3 4">
    <name type="scientific">Flavipsychrobacter stenotrophus</name>
    <dbReference type="NCBI Taxonomy" id="2077091"/>
    <lineage>
        <taxon>Bacteria</taxon>
        <taxon>Pseudomonadati</taxon>
        <taxon>Bacteroidota</taxon>
        <taxon>Chitinophagia</taxon>
        <taxon>Chitinophagales</taxon>
        <taxon>Chitinophagaceae</taxon>
        <taxon>Flavipsychrobacter</taxon>
    </lineage>
</organism>
<feature type="signal peptide" evidence="1">
    <location>
        <begin position="1"/>
        <end position="19"/>
    </location>
</feature>
<proteinExistence type="predicted"/>
<dbReference type="PANTHER" id="PTHR38593:SF1">
    <property type="entry name" value="BLR2558 PROTEIN"/>
    <property type="match status" value="1"/>
</dbReference>
<dbReference type="PANTHER" id="PTHR38593">
    <property type="entry name" value="BLR2558 PROTEIN"/>
    <property type="match status" value="1"/>
</dbReference>
<keyword evidence="4" id="KW-1185">Reference proteome</keyword>
<evidence type="ECO:0000313" key="4">
    <source>
        <dbReference type="Proteomes" id="UP000239872"/>
    </source>
</evidence>
<evidence type="ECO:0000256" key="1">
    <source>
        <dbReference type="SAM" id="SignalP"/>
    </source>
</evidence>
<dbReference type="RefSeq" id="WP_105039545.1">
    <property type="nucleotide sequence ID" value="NZ_PPSL01000003.1"/>
</dbReference>
<dbReference type="AlphaFoldDB" id="A0A2S7SVT0"/>
<comment type="caution">
    <text evidence="3">The sequence shown here is derived from an EMBL/GenBank/DDBJ whole genome shotgun (WGS) entry which is preliminary data.</text>
</comment>
<dbReference type="EMBL" id="PPSL01000003">
    <property type="protein sequence ID" value="PQJ10818.1"/>
    <property type="molecule type" value="Genomic_DNA"/>
</dbReference>
<evidence type="ECO:0000259" key="2">
    <source>
        <dbReference type="Pfam" id="PF13628"/>
    </source>
</evidence>
<protein>
    <recommendedName>
        <fullName evidence="2">DUF4142 domain-containing protein</fullName>
    </recommendedName>
</protein>
<evidence type="ECO:0000313" key="3">
    <source>
        <dbReference type="EMBL" id="PQJ10818.1"/>
    </source>
</evidence>
<gene>
    <name evidence="3" type="ORF">CJD36_012675</name>
</gene>
<dbReference type="Pfam" id="PF13628">
    <property type="entry name" value="DUF4142"/>
    <property type="match status" value="1"/>
</dbReference>